<accession>A0A4Z0QBF8</accession>
<name>A0A4Z0QBF8_9BACT</name>
<proteinExistence type="predicted"/>
<evidence type="ECO:0000313" key="1">
    <source>
        <dbReference type="EMBL" id="TGE27417.1"/>
    </source>
</evidence>
<dbReference type="InterPro" id="IPR009057">
    <property type="entry name" value="Homeodomain-like_sf"/>
</dbReference>
<evidence type="ECO:0000313" key="2">
    <source>
        <dbReference type="Proteomes" id="UP000298471"/>
    </source>
</evidence>
<dbReference type="AlphaFoldDB" id="A0A4Z0QBF8"/>
<dbReference type="PANTHER" id="PTHR33293">
    <property type="entry name" value="INSERTION ELEMENT IS1 1 PROTEIN INSB-RELATED"/>
    <property type="match status" value="1"/>
</dbReference>
<sequence>MKCARCDSENYIKNGIVLDRQRYCCLACNYNYTTNIKRGYPTEIKRKAIDLAIAGYNHRAIGRLLSVSNVTVAKWVRQHSNADYPSYVPQLT</sequence>
<protein>
    <submittedName>
        <fullName evidence="1">IS1 family transposase</fullName>
    </submittedName>
</protein>
<gene>
    <name evidence="1" type="ORF">E5K02_13640</name>
</gene>
<organism evidence="1 2">
    <name type="scientific">Hymenobacter metallicola</name>
    <dbReference type="NCBI Taxonomy" id="2563114"/>
    <lineage>
        <taxon>Bacteria</taxon>
        <taxon>Pseudomonadati</taxon>
        <taxon>Bacteroidota</taxon>
        <taxon>Cytophagia</taxon>
        <taxon>Cytophagales</taxon>
        <taxon>Hymenobacteraceae</taxon>
        <taxon>Hymenobacter</taxon>
    </lineage>
</organism>
<dbReference type="SUPFAM" id="SSF46689">
    <property type="entry name" value="Homeodomain-like"/>
    <property type="match status" value="1"/>
</dbReference>
<dbReference type="Proteomes" id="UP000298471">
    <property type="component" value="Unassembled WGS sequence"/>
</dbReference>
<dbReference type="OrthoDB" id="951040at2"/>
<keyword evidence="2" id="KW-1185">Reference proteome</keyword>
<dbReference type="InterPro" id="IPR051354">
    <property type="entry name" value="Transposase_27_IS1"/>
</dbReference>
<reference evidence="1 2" key="1">
    <citation type="submission" date="2019-04" db="EMBL/GenBank/DDBJ databases">
        <authorList>
            <person name="Feng G."/>
            <person name="Zhang J."/>
            <person name="Zhu H."/>
        </authorList>
    </citation>
    <scope>NUCLEOTIDE SEQUENCE [LARGE SCALE GENOMIC DNA]</scope>
    <source>
        <strain evidence="1 2">9PBR-1</strain>
    </source>
</reference>
<comment type="caution">
    <text evidence="1">The sequence shown here is derived from an EMBL/GenBank/DDBJ whole genome shotgun (WGS) entry which is preliminary data.</text>
</comment>
<dbReference type="RefSeq" id="WP_135395366.1">
    <property type="nucleotide sequence ID" value="NZ_SRMB01000002.1"/>
</dbReference>
<dbReference type="PANTHER" id="PTHR33293:SF2">
    <property type="entry name" value="TRANSPOSASE"/>
    <property type="match status" value="1"/>
</dbReference>
<dbReference type="EMBL" id="SRMB01000002">
    <property type="protein sequence ID" value="TGE27417.1"/>
    <property type="molecule type" value="Genomic_DNA"/>
</dbReference>